<dbReference type="GO" id="GO:0022857">
    <property type="term" value="F:transmembrane transporter activity"/>
    <property type="evidence" value="ECO:0007669"/>
    <property type="project" value="TreeGrafter"/>
</dbReference>
<evidence type="ECO:0000256" key="5">
    <source>
        <dbReference type="ARBA" id="ARBA00023136"/>
    </source>
</evidence>
<feature type="transmembrane region" description="Helical" evidence="6">
    <location>
        <begin position="126"/>
        <end position="152"/>
    </location>
</feature>
<dbReference type="EMBL" id="VSSQ01013562">
    <property type="protein sequence ID" value="MPM51767.1"/>
    <property type="molecule type" value="Genomic_DNA"/>
</dbReference>
<evidence type="ECO:0000313" key="8">
    <source>
        <dbReference type="EMBL" id="MPM51767.1"/>
    </source>
</evidence>
<keyword evidence="3 6" id="KW-0812">Transmembrane</keyword>
<evidence type="ECO:0000256" key="2">
    <source>
        <dbReference type="ARBA" id="ARBA00022475"/>
    </source>
</evidence>
<comment type="subcellular location">
    <subcellularLocation>
        <location evidence="1">Cell membrane</location>
        <topology evidence="1">Multi-pass membrane protein</topology>
    </subcellularLocation>
</comment>
<evidence type="ECO:0000256" key="1">
    <source>
        <dbReference type="ARBA" id="ARBA00004651"/>
    </source>
</evidence>
<keyword evidence="5 6" id="KW-0472">Membrane</keyword>
<proteinExistence type="predicted"/>
<reference evidence="8" key="1">
    <citation type="submission" date="2019-08" db="EMBL/GenBank/DDBJ databases">
        <authorList>
            <person name="Kucharzyk K."/>
            <person name="Murdoch R.W."/>
            <person name="Higgins S."/>
            <person name="Loffler F."/>
        </authorList>
    </citation>
    <scope>NUCLEOTIDE SEQUENCE</scope>
</reference>
<dbReference type="PANTHER" id="PTHR30572:SF9">
    <property type="entry name" value="ABC TRANSPORTER PERMEASE PROTEIN"/>
    <property type="match status" value="1"/>
</dbReference>
<comment type="caution">
    <text evidence="8">The sequence shown here is derived from an EMBL/GenBank/DDBJ whole genome shotgun (WGS) entry which is preliminary data.</text>
</comment>
<accession>A0A645AFI0</accession>
<keyword evidence="2" id="KW-1003">Cell membrane</keyword>
<protein>
    <recommendedName>
        <fullName evidence="7">ABC3 transporter permease C-terminal domain-containing protein</fullName>
    </recommendedName>
</protein>
<dbReference type="AlphaFoldDB" id="A0A645AFI0"/>
<evidence type="ECO:0000259" key="7">
    <source>
        <dbReference type="Pfam" id="PF02687"/>
    </source>
</evidence>
<dbReference type="InterPro" id="IPR050250">
    <property type="entry name" value="Macrolide_Exporter_MacB"/>
</dbReference>
<dbReference type="GO" id="GO:0005886">
    <property type="term" value="C:plasma membrane"/>
    <property type="evidence" value="ECO:0007669"/>
    <property type="project" value="UniProtKB-SubCell"/>
</dbReference>
<dbReference type="PANTHER" id="PTHR30572">
    <property type="entry name" value="MEMBRANE COMPONENT OF TRANSPORTER-RELATED"/>
    <property type="match status" value="1"/>
</dbReference>
<feature type="transmembrane region" description="Helical" evidence="6">
    <location>
        <begin position="82"/>
        <end position="105"/>
    </location>
</feature>
<sequence>MEKAISYTSDNATIETDDYGRERSTAMSGNTSGTYIFADADSFNAFKADVRQMGLSEDYTVSSTDINSYENSLVPVINTANYANTLLLIVLIIGAIILVVLNIFNIRERKYEVGVLTAIGMKKGKVALQFVSELLIVTFVAIILGAAVGAVASVPTSNALLESQISAQEALQQEQSNNFGRQGGNFRGGSFGDGSMSNRNTQINYISTLNASTDMQVVFQLMFIGIALTILASLSAVIFIMRYEPLKILSERA</sequence>
<dbReference type="InterPro" id="IPR003838">
    <property type="entry name" value="ABC3_permease_C"/>
</dbReference>
<feature type="transmembrane region" description="Helical" evidence="6">
    <location>
        <begin position="217"/>
        <end position="240"/>
    </location>
</feature>
<evidence type="ECO:0000256" key="3">
    <source>
        <dbReference type="ARBA" id="ARBA00022692"/>
    </source>
</evidence>
<evidence type="ECO:0000256" key="6">
    <source>
        <dbReference type="SAM" id="Phobius"/>
    </source>
</evidence>
<name>A0A645AFI0_9ZZZZ</name>
<dbReference type="Pfam" id="PF02687">
    <property type="entry name" value="FtsX"/>
    <property type="match status" value="1"/>
</dbReference>
<organism evidence="8">
    <name type="scientific">bioreactor metagenome</name>
    <dbReference type="NCBI Taxonomy" id="1076179"/>
    <lineage>
        <taxon>unclassified sequences</taxon>
        <taxon>metagenomes</taxon>
        <taxon>ecological metagenomes</taxon>
    </lineage>
</organism>
<evidence type="ECO:0000256" key="4">
    <source>
        <dbReference type="ARBA" id="ARBA00022989"/>
    </source>
</evidence>
<gene>
    <name evidence="8" type="ORF">SDC9_98518</name>
</gene>
<feature type="domain" description="ABC3 transporter permease C-terminal" evidence="7">
    <location>
        <begin position="85"/>
        <end position="160"/>
    </location>
</feature>
<keyword evidence="4 6" id="KW-1133">Transmembrane helix</keyword>